<dbReference type="EMBL" id="KV722466">
    <property type="protein sequence ID" value="OCH87997.1"/>
    <property type="molecule type" value="Genomic_DNA"/>
</dbReference>
<keyword evidence="2" id="KW-1185">Reference proteome</keyword>
<dbReference type="Proteomes" id="UP000250043">
    <property type="component" value="Unassembled WGS sequence"/>
</dbReference>
<gene>
    <name evidence="1" type="ORF">OBBRIDRAFT_805687</name>
</gene>
<protein>
    <submittedName>
        <fullName evidence="1">Uncharacterized protein</fullName>
    </submittedName>
</protein>
<sequence length="218" mass="24273">MEAMQGNTPTHKRCRAAGIAMTGGWSMTKQIKNIELKWVMASSLVNTPIPTENGMFELNVEIVHAKFHPCTGRSRNPPWRTKLYIIDLKPSQQTLTGEKASKITKRPSLGRTRTLRSRVESLGDPRGYVRIRLIRVELDGRRVVSDQGKPKESRINGADGAAEGVRTGFAEGRAWHDFMAKAVLNMGGSGVQFTFTFLRHRRLLILGSATDREDGTQA</sequence>
<dbReference type="AlphaFoldDB" id="A0A8E2AWL0"/>
<organism evidence="1 2">
    <name type="scientific">Obba rivulosa</name>
    <dbReference type="NCBI Taxonomy" id="1052685"/>
    <lineage>
        <taxon>Eukaryota</taxon>
        <taxon>Fungi</taxon>
        <taxon>Dikarya</taxon>
        <taxon>Basidiomycota</taxon>
        <taxon>Agaricomycotina</taxon>
        <taxon>Agaricomycetes</taxon>
        <taxon>Polyporales</taxon>
        <taxon>Gelatoporiaceae</taxon>
        <taxon>Obba</taxon>
    </lineage>
</organism>
<name>A0A8E2AWL0_9APHY</name>
<evidence type="ECO:0000313" key="1">
    <source>
        <dbReference type="EMBL" id="OCH87997.1"/>
    </source>
</evidence>
<accession>A0A8E2AWL0</accession>
<proteinExistence type="predicted"/>
<evidence type="ECO:0000313" key="2">
    <source>
        <dbReference type="Proteomes" id="UP000250043"/>
    </source>
</evidence>
<reference evidence="1 2" key="1">
    <citation type="submission" date="2016-07" db="EMBL/GenBank/DDBJ databases">
        <title>Draft genome of the white-rot fungus Obba rivulosa 3A-2.</title>
        <authorList>
            <consortium name="DOE Joint Genome Institute"/>
            <person name="Miettinen O."/>
            <person name="Riley R."/>
            <person name="Acob R."/>
            <person name="Barry K."/>
            <person name="Cullen D."/>
            <person name="De Vries R."/>
            <person name="Hainaut M."/>
            <person name="Hatakka A."/>
            <person name="Henrissat B."/>
            <person name="Hilden K."/>
            <person name="Kuo R."/>
            <person name="Labutti K."/>
            <person name="Lipzen A."/>
            <person name="Makela M.R."/>
            <person name="Sandor L."/>
            <person name="Spatafora J.W."/>
            <person name="Grigoriev I.V."/>
            <person name="Hibbett D.S."/>
        </authorList>
    </citation>
    <scope>NUCLEOTIDE SEQUENCE [LARGE SCALE GENOMIC DNA]</scope>
    <source>
        <strain evidence="1 2">3A-2</strain>
    </source>
</reference>